<comment type="caution">
    <text evidence="3">The sequence shown here is derived from an EMBL/GenBank/DDBJ whole genome shotgun (WGS) entry which is preliminary data.</text>
</comment>
<gene>
    <name evidence="3" type="ORF">JD844_025990</name>
</gene>
<keyword evidence="4" id="KW-1185">Reference proteome</keyword>
<dbReference type="Proteomes" id="UP000826234">
    <property type="component" value="Unassembled WGS sequence"/>
</dbReference>
<organism evidence="3 4">
    <name type="scientific">Phrynosoma platyrhinos</name>
    <name type="common">Desert horned lizard</name>
    <dbReference type="NCBI Taxonomy" id="52577"/>
    <lineage>
        <taxon>Eukaryota</taxon>
        <taxon>Metazoa</taxon>
        <taxon>Chordata</taxon>
        <taxon>Craniata</taxon>
        <taxon>Vertebrata</taxon>
        <taxon>Euteleostomi</taxon>
        <taxon>Lepidosauria</taxon>
        <taxon>Squamata</taxon>
        <taxon>Bifurcata</taxon>
        <taxon>Unidentata</taxon>
        <taxon>Episquamata</taxon>
        <taxon>Toxicofera</taxon>
        <taxon>Iguania</taxon>
        <taxon>Phrynosomatidae</taxon>
        <taxon>Phrynosomatinae</taxon>
        <taxon>Phrynosoma</taxon>
    </lineage>
</organism>
<dbReference type="InterPro" id="IPR051721">
    <property type="entry name" value="Biopterin_syn/organic_redct"/>
</dbReference>
<accession>A0ABQ7SEC9</accession>
<evidence type="ECO:0000313" key="4">
    <source>
        <dbReference type="Proteomes" id="UP000826234"/>
    </source>
</evidence>
<sequence length="246" mass="25320">MEAPPASAGSRGPLGGGSLAVVSGASRGFGRSVAVALAARLEPSSALLLTGRSAPALAALQAHILGSRPDLRLRSLPADLSGSQAARSIAAIAAAAREMGPPEAGGGEALGRLLLVNNAGEEDLRKAQGDGSRGSGVRCGVSASLGDVSKSFLDFTDPEEVNEYLAFNVTSALCLTASLLKAFPAQPGLCRTVARTKSGDLELRQKFLDMKERGELLDCDVSSQKLLDLLLADTFESGAHIDFYDL</sequence>
<dbReference type="SUPFAM" id="SSF51735">
    <property type="entry name" value="NAD(P)-binding Rossmann-fold domains"/>
    <property type="match status" value="1"/>
</dbReference>
<dbReference type="InterPro" id="IPR036291">
    <property type="entry name" value="NAD(P)-bd_dom_sf"/>
</dbReference>
<keyword evidence="2" id="KW-0560">Oxidoreductase</keyword>
<reference evidence="3 4" key="1">
    <citation type="journal article" date="2022" name="Gigascience">
        <title>A chromosome-level genome assembly and annotation of the desert horned lizard, Phrynosoma platyrhinos, provides insight into chromosomal rearrangements among reptiles.</title>
        <authorList>
            <person name="Koochekian N."/>
            <person name="Ascanio A."/>
            <person name="Farleigh K."/>
            <person name="Card D.C."/>
            <person name="Schield D.R."/>
            <person name="Castoe T.A."/>
            <person name="Jezkova T."/>
        </authorList>
    </citation>
    <scope>NUCLEOTIDE SEQUENCE [LARGE SCALE GENOMIC DNA]</scope>
    <source>
        <strain evidence="3">NK-2021</strain>
    </source>
</reference>
<proteinExistence type="predicted"/>
<evidence type="ECO:0000313" key="3">
    <source>
        <dbReference type="EMBL" id="KAH0615687.1"/>
    </source>
</evidence>
<evidence type="ECO:0000256" key="1">
    <source>
        <dbReference type="ARBA" id="ARBA00022857"/>
    </source>
</evidence>
<protein>
    <recommendedName>
        <fullName evidence="5">Sepiapterin reductase</fullName>
    </recommendedName>
</protein>
<dbReference type="EMBL" id="JAIPUX010005290">
    <property type="protein sequence ID" value="KAH0615687.1"/>
    <property type="molecule type" value="Genomic_DNA"/>
</dbReference>
<dbReference type="PANTHER" id="PTHR44085:SF2">
    <property type="entry name" value="SEPIAPTERIN REDUCTASE"/>
    <property type="match status" value="1"/>
</dbReference>
<evidence type="ECO:0000256" key="2">
    <source>
        <dbReference type="ARBA" id="ARBA00023002"/>
    </source>
</evidence>
<dbReference type="Gene3D" id="3.40.50.720">
    <property type="entry name" value="NAD(P)-binding Rossmann-like Domain"/>
    <property type="match status" value="1"/>
</dbReference>
<evidence type="ECO:0008006" key="5">
    <source>
        <dbReference type="Google" id="ProtNLM"/>
    </source>
</evidence>
<keyword evidence="1" id="KW-0521">NADP</keyword>
<dbReference type="PANTHER" id="PTHR44085">
    <property type="entry name" value="SEPIAPTERIN REDUCTASE"/>
    <property type="match status" value="1"/>
</dbReference>
<name>A0ABQ7SEC9_PHRPL</name>